<reference evidence="2 3" key="1">
    <citation type="submission" date="2019-10" db="EMBL/GenBank/DDBJ databases">
        <authorList>
            <person name="Palmer J.M."/>
        </authorList>
    </citation>
    <scope>NUCLEOTIDE SEQUENCE [LARGE SCALE GENOMIC DNA]</scope>
    <source>
        <strain evidence="2 3">TWF694</strain>
    </source>
</reference>
<evidence type="ECO:0000313" key="2">
    <source>
        <dbReference type="EMBL" id="KAK6535496.1"/>
    </source>
</evidence>
<dbReference type="AlphaFoldDB" id="A0AAV9X5B0"/>
<organism evidence="2 3">
    <name type="scientific">Orbilia ellipsospora</name>
    <dbReference type="NCBI Taxonomy" id="2528407"/>
    <lineage>
        <taxon>Eukaryota</taxon>
        <taxon>Fungi</taxon>
        <taxon>Dikarya</taxon>
        <taxon>Ascomycota</taxon>
        <taxon>Pezizomycotina</taxon>
        <taxon>Orbiliomycetes</taxon>
        <taxon>Orbiliales</taxon>
        <taxon>Orbiliaceae</taxon>
        <taxon>Orbilia</taxon>
    </lineage>
</organism>
<name>A0AAV9X5B0_9PEZI</name>
<evidence type="ECO:0000256" key="1">
    <source>
        <dbReference type="SAM" id="SignalP"/>
    </source>
</evidence>
<sequence>MGSLKLLIQFTILILPIMATPLPIPEELEFVDVSTRIDPKREHASKCLEARLRTPDCEAVWEELRKSIESEWFRPPTQESSEIDISFENA</sequence>
<accession>A0AAV9X5B0</accession>
<evidence type="ECO:0000313" key="3">
    <source>
        <dbReference type="Proteomes" id="UP001365542"/>
    </source>
</evidence>
<dbReference type="Proteomes" id="UP001365542">
    <property type="component" value="Unassembled WGS sequence"/>
</dbReference>
<gene>
    <name evidence="2" type="ORF">TWF694_001951</name>
</gene>
<feature type="signal peptide" evidence="1">
    <location>
        <begin position="1"/>
        <end position="19"/>
    </location>
</feature>
<protein>
    <submittedName>
        <fullName evidence="2">Uncharacterized protein</fullName>
    </submittedName>
</protein>
<comment type="caution">
    <text evidence="2">The sequence shown here is derived from an EMBL/GenBank/DDBJ whole genome shotgun (WGS) entry which is preliminary data.</text>
</comment>
<keyword evidence="1" id="KW-0732">Signal</keyword>
<proteinExistence type="predicted"/>
<feature type="chain" id="PRO_5043653842" evidence="1">
    <location>
        <begin position="20"/>
        <end position="90"/>
    </location>
</feature>
<dbReference type="EMBL" id="JAVHJO010000010">
    <property type="protein sequence ID" value="KAK6535496.1"/>
    <property type="molecule type" value="Genomic_DNA"/>
</dbReference>
<keyword evidence="3" id="KW-1185">Reference proteome</keyword>